<organism evidence="2 3">
    <name type="scientific">Brenneria corticis</name>
    <dbReference type="NCBI Taxonomy" id="2173106"/>
    <lineage>
        <taxon>Bacteria</taxon>
        <taxon>Pseudomonadati</taxon>
        <taxon>Pseudomonadota</taxon>
        <taxon>Gammaproteobacteria</taxon>
        <taxon>Enterobacterales</taxon>
        <taxon>Pectobacteriaceae</taxon>
        <taxon>Brenneria</taxon>
    </lineage>
</organism>
<reference evidence="2 3" key="1">
    <citation type="submission" date="2018-04" db="EMBL/GenBank/DDBJ databases">
        <title>Brenneria corticis sp.nov.</title>
        <authorList>
            <person name="Li Y."/>
        </authorList>
    </citation>
    <scope>NUCLEOTIDE SEQUENCE [LARGE SCALE GENOMIC DNA]</scope>
    <source>
        <strain evidence="2 3">CFCC 11842</strain>
    </source>
</reference>
<evidence type="ECO:0000313" key="2">
    <source>
        <dbReference type="EMBL" id="PWC13792.1"/>
    </source>
</evidence>
<keyword evidence="3" id="KW-1185">Reference proteome</keyword>
<dbReference type="RefSeq" id="WP_136167152.1">
    <property type="nucleotide sequence ID" value="NZ_KZ819083.1"/>
</dbReference>
<proteinExistence type="predicted"/>
<keyword evidence="1" id="KW-0812">Transmembrane</keyword>
<accession>A0A2U1TWR8</accession>
<protein>
    <submittedName>
        <fullName evidence="2">Uncharacterized protein</fullName>
    </submittedName>
</protein>
<name>A0A2U1TWR8_9GAMM</name>
<evidence type="ECO:0000256" key="1">
    <source>
        <dbReference type="SAM" id="Phobius"/>
    </source>
</evidence>
<gene>
    <name evidence="2" type="ORF">DDT56_14535</name>
</gene>
<feature type="transmembrane region" description="Helical" evidence="1">
    <location>
        <begin position="43"/>
        <end position="65"/>
    </location>
</feature>
<dbReference type="EMBL" id="QDKH01000017">
    <property type="protein sequence ID" value="PWC13792.1"/>
    <property type="molecule type" value="Genomic_DNA"/>
</dbReference>
<feature type="transmembrane region" description="Helical" evidence="1">
    <location>
        <begin position="85"/>
        <end position="107"/>
    </location>
</feature>
<dbReference type="AlphaFoldDB" id="A0A2U1TWR8"/>
<evidence type="ECO:0000313" key="3">
    <source>
        <dbReference type="Proteomes" id="UP000296159"/>
    </source>
</evidence>
<keyword evidence="1" id="KW-0472">Membrane</keyword>
<keyword evidence="1" id="KW-1133">Transmembrane helix</keyword>
<feature type="transmembrane region" description="Helical" evidence="1">
    <location>
        <begin position="150"/>
        <end position="174"/>
    </location>
</feature>
<comment type="caution">
    <text evidence="2">The sequence shown here is derived from an EMBL/GenBank/DDBJ whole genome shotgun (WGS) entry which is preliminary data.</text>
</comment>
<sequence>MLTKACKARLQHCKEAEAAIKSAKRDELVMLKDRLMAEMGMPIGMHTIGVPLIFSVLFMILSFSIPQLSLWSAILAWLSLPPYTLFAYIVPVALVFAGANSVIVFMIARGSMSAVKAHIFLAQVTLLCSIIYLIKSLADYFNDEPSSGMYLLSALLGMAFISISFCCINSKAFFSMLSYMLHNRAWRKLLKLNQHVISSR</sequence>
<dbReference type="Proteomes" id="UP000296159">
    <property type="component" value="Unassembled WGS sequence"/>
</dbReference>
<feature type="transmembrane region" description="Helical" evidence="1">
    <location>
        <begin position="119"/>
        <end position="138"/>
    </location>
</feature>